<dbReference type="GO" id="GO:0006644">
    <property type="term" value="P:phospholipid metabolic process"/>
    <property type="evidence" value="ECO:0007669"/>
    <property type="project" value="TreeGrafter"/>
</dbReference>
<dbReference type="GO" id="GO:0070291">
    <property type="term" value="P:N-acylethanolamine metabolic process"/>
    <property type="evidence" value="ECO:0007669"/>
    <property type="project" value="TreeGrafter"/>
</dbReference>
<evidence type="ECO:0000259" key="1">
    <source>
        <dbReference type="PROSITE" id="PS51704"/>
    </source>
</evidence>
<name>A0A0U3JQN0_RHILV</name>
<reference evidence="2" key="1">
    <citation type="submission" date="2015-10" db="EMBL/GenBank/DDBJ databases">
        <title>Comparative analysis of sym-gene organization in Rhizobium leguminosarum bv. viciae strains, isolated from different host plants and demonstrating clear differences in symbiotic specificity.</title>
        <authorList>
            <person name="Chirak E.R."/>
            <person name="Kimeklis A.K."/>
            <person name="Andronov E.E."/>
        </authorList>
    </citation>
    <scope>NUCLEOTIDE SEQUENCE</scope>
    <source>
        <strain evidence="2">Vaf12</strain>
    </source>
</reference>
<dbReference type="EMBL" id="KT944070">
    <property type="protein sequence ID" value="ALU64357.1"/>
    <property type="molecule type" value="Genomic_DNA"/>
</dbReference>
<dbReference type="Pfam" id="PF03009">
    <property type="entry name" value="GDPD"/>
    <property type="match status" value="1"/>
</dbReference>
<dbReference type="EC" id="3.1.4.46" evidence="2"/>
<dbReference type="GO" id="GO:0005886">
    <property type="term" value="C:plasma membrane"/>
    <property type="evidence" value="ECO:0007669"/>
    <property type="project" value="TreeGrafter"/>
</dbReference>
<accession>A0A0U3JQN0</accession>
<dbReference type="SUPFAM" id="SSF51695">
    <property type="entry name" value="PLC-like phosphodiesterases"/>
    <property type="match status" value="1"/>
</dbReference>
<sequence>MHTSNNVASAILNFYASRFGYLGGRRDLRASLILTSFFAFAIPSYAEAEALLPVKPSPYLVSAITRNMFKLPKPDDDLVLLSAHRGSWEIYPENSAYALQDAWNSQIESVEVDARFTADNEVVLSHDYRIERESTGSGLLYNQNFSQLRQADLRDRHGRVFTDSQGRKAKFLTFSAALDLLAQYVSDDGHGYVMIVDIKAAVDDQDPTDPVELMQRCLDILATKGNAELSKAVVFKLKAKDAGDVGTILNRTTYDPNVIGGLIVVENPDDENVKNSNYDPHEDSIYDQWNVAPFSIQFEMNQFYKGDGLQAYFDYIDQQQGFATYHESNYFPEGVANSAGKCCFEHNTDPKSTAQRGIVPDYRGDPEMAIVNRTNLITTDWPDVVGDMLRQIGRRNTTELTR</sequence>
<organism evidence="2">
    <name type="scientific">Rhizobium leguminosarum bv. viciae</name>
    <dbReference type="NCBI Taxonomy" id="387"/>
    <lineage>
        <taxon>Bacteria</taxon>
        <taxon>Pseudomonadati</taxon>
        <taxon>Pseudomonadota</taxon>
        <taxon>Alphaproteobacteria</taxon>
        <taxon>Hyphomicrobiales</taxon>
        <taxon>Rhizobiaceae</taxon>
        <taxon>Rhizobium/Agrobacterium group</taxon>
        <taxon>Rhizobium</taxon>
    </lineage>
</organism>
<keyword evidence="2" id="KW-0378">Hydrolase</keyword>
<dbReference type="GO" id="GO:0008889">
    <property type="term" value="F:glycerophosphodiester phosphodiesterase activity"/>
    <property type="evidence" value="ECO:0007669"/>
    <property type="project" value="UniProtKB-EC"/>
</dbReference>
<evidence type="ECO:0000313" key="2">
    <source>
        <dbReference type="EMBL" id="ALU64357.1"/>
    </source>
</evidence>
<dbReference type="CDD" id="cd08566">
    <property type="entry name" value="GDPD_AtGDE_like"/>
    <property type="match status" value="1"/>
</dbReference>
<dbReference type="GO" id="GO:0006580">
    <property type="term" value="P:ethanolamine metabolic process"/>
    <property type="evidence" value="ECO:0007669"/>
    <property type="project" value="TreeGrafter"/>
</dbReference>
<protein>
    <submittedName>
        <fullName evidence="2">Glycerophosphoryl diester phosphodiesterase</fullName>
        <ecNumber evidence="2">3.1.4.46</ecNumber>
    </submittedName>
</protein>
<dbReference type="PANTHER" id="PTHR46320">
    <property type="entry name" value="GLYCEROPHOSPHODIESTER PHOSPHODIESTERASE 1"/>
    <property type="match status" value="1"/>
</dbReference>
<feature type="domain" description="GP-PDE" evidence="1">
    <location>
        <begin position="79"/>
        <end position="328"/>
    </location>
</feature>
<dbReference type="InterPro" id="IPR030395">
    <property type="entry name" value="GP_PDE_dom"/>
</dbReference>
<dbReference type="InterPro" id="IPR017946">
    <property type="entry name" value="PLC-like_Pdiesterase_TIM-brl"/>
</dbReference>
<dbReference type="Gene3D" id="3.20.20.190">
    <property type="entry name" value="Phosphatidylinositol (PI) phosphodiesterase"/>
    <property type="match status" value="1"/>
</dbReference>
<proteinExistence type="predicted"/>
<dbReference type="PANTHER" id="PTHR46320:SF1">
    <property type="entry name" value="GLYCEROPHOSPHODIESTER PHOSPHODIESTERASE 1"/>
    <property type="match status" value="1"/>
</dbReference>
<dbReference type="PROSITE" id="PS51704">
    <property type="entry name" value="GP_PDE"/>
    <property type="match status" value="1"/>
</dbReference>
<dbReference type="AlphaFoldDB" id="A0A0U3JQN0"/>